<feature type="region of interest" description="Disordered" evidence="1">
    <location>
        <begin position="71"/>
        <end position="94"/>
    </location>
</feature>
<organism evidence="3">
    <name type="scientific">Singulisphaera sp. Ch08</name>
    <dbReference type="NCBI Taxonomy" id="3120278"/>
    <lineage>
        <taxon>Bacteria</taxon>
        <taxon>Pseudomonadati</taxon>
        <taxon>Planctomycetota</taxon>
        <taxon>Planctomycetia</taxon>
        <taxon>Isosphaerales</taxon>
        <taxon>Isosphaeraceae</taxon>
        <taxon>Singulisphaera</taxon>
    </lineage>
</organism>
<keyword evidence="2" id="KW-0812">Transmembrane</keyword>
<dbReference type="RefSeq" id="WP_406698754.1">
    <property type="nucleotide sequence ID" value="NZ_CP155447.1"/>
</dbReference>
<evidence type="ECO:0000313" key="3">
    <source>
        <dbReference type="EMBL" id="XBH05904.1"/>
    </source>
</evidence>
<proteinExistence type="predicted"/>
<accession>A0AAU7CLK7</accession>
<gene>
    <name evidence="3" type="ORF">V5E97_07695</name>
</gene>
<sequence length="94" mass="10110">MAPQAPREQEQSIKARKREIFEEEQSFGPRKPFADYLATTEPTPLSTGQKATLWAVGALVVLLLMAALLTMPGPRSGPRTSSETKDGAPAATGR</sequence>
<evidence type="ECO:0000256" key="1">
    <source>
        <dbReference type="SAM" id="MobiDB-lite"/>
    </source>
</evidence>
<evidence type="ECO:0000256" key="2">
    <source>
        <dbReference type="SAM" id="Phobius"/>
    </source>
</evidence>
<protein>
    <submittedName>
        <fullName evidence="3">Uncharacterized protein</fullName>
    </submittedName>
</protein>
<name>A0AAU7CLK7_9BACT</name>
<reference evidence="3" key="1">
    <citation type="submission" date="2024-05" db="EMBL/GenBank/DDBJ databases">
        <title>Planctomycetes of the genus Singulisphaera possess chitinolytic capabilities.</title>
        <authorList>
            <person name="Ivanova A."/>
        </authorList>
    </citation>
    <scope>NUCLEOTIDE SEQUENCE</scope>
    <source>
        <strain evidence="3">Ch08T</strain>
    </source>
</reference>
<keyword evidence="2" id="KW-1133">Transmembrane helix</keyword>
<feature type="transmembrane region" description="Helical" evidence="2">
    <location>
        <begin position="51"/>
        <end position="71"/>
    </location>
</feature>
<keyword evidence="2" id="KW-0472">Membrane</keyword>
<feature type="region of interest" description="Disordered" evidence="1">
    <location>
        <begin position="1"/>
        <end position="35"/>
    </location>
</feature>
<dbReference type="AlphaFoldDB" id="A0AAU7CLK7"/>
<dbReference type="EMBL" id="CP155447">
    <property type="protein sequence ID" value="XBH05904.1"/>
    <property type="molecule type" value="Genomic_DNA"/>
</dbReference>